<dbReference type="OrthoDB" id="27680at2759"/>
<dbReference type="InterPro" id="IPR000198">
    <property type="entry name" value="RhoGAP_dom"/>
</dbReference>
<dbReference type="PANTHER" id="PTHR14963:SF7">
    <property type="entry name" value="RHO GTPASE-ACTIVATING PROTEIN 19"/>
    <property type="match status" value="1"/>
</dbReference>
<dbReference type="GO" id="GO:0005737">
    <property type="term" value="C:cytoplasm"/>
    <property type="evidence" value="ECO:0007669"/>
    <property type="project" value="TreeGrafter"/>
</dbReference>
<reference evidence="4" key="1">
    <citation type="submission" date="2009-08" db="EMBL/GenBank/DDBJ databases">
        <title>Annotation of Salpingoeca rosetta.</title>
        <authorList>
            <consortium name="The Broad Institute Genome Sequencing Platform"/>
            <person name="Russ C."/>
            <person name="Cuomo C."/>
            <person name="Burger G."/>
            <person name="Gray M.W."/>
            <person name="Holland P.W.H."/>
            <person name="King N."/>
            <person name="Lang F.B.F."/>
            <person name="Roger A.J."/>
            <person name="Ruiz-Trillo I."/>
            <person name="Young S.K."/>
            <person name="Zeng Q."/>
            <person name="Gargeya S."/>
            <person name="Alvarado L."/>
            <person name="Berlin A."/>
            <person name="Chapman S.B."/>
            <person name="Chen Z."/>
            <person name="Freedman E."/>
            <person name="Gellesch M."/>
            <person name="Goldberg J."/>
            <person name="Griggs A."/>
            <person name="Gujja S."/>
            <person name="Heilman E."/>
            <person name="Heiman D."/>
            <person name="Howarth C."/>
            <person name="Mehta T."/>
            <person name="Neiman D."/>
            <person name="Pearson M."/>
            <person name="Roberts A."/>
            <person name="Saif S."/>
            <person name="Shea T."/>
            <person name="Shenoy N."/>
            <person name="Sisk P."/>
            <person name="Stolte C."/>
            <person name="Sykes S."/>
            <person name="White J."/>
            <person name="Yandava C."/>
            <person name="Haas B."/>
            <person name="Nusbaum C."/>
            <person name="Birren B."/>
        </authorList>
    </citation>
    <scope>NUCLEOTIDE SEQUENCE [LARGE SCALE GENOMIC DNA]</scope>
    <source>
        <strain evidence="4">ATCC 50818</strain>
    </source>
</reference>
<dbReference type="GO" id="GO:0007165">
    <property type="term" value="P:signal transduction"/>
    <property type="evidence" value="ECO:0007669"/>
    <property type="project" value="InterPro"/>
</dbReference>
<dbReference type="GO" id="GO:0051056">
    <property type="term" value="P:regulation of small GTPase mediated signal transduction"/>
    <property type="evidence" value="ECO:0007669"/>
    <property type="project" value="TreeGrafter"/>
</dbReference>
<name>F2U2T4_SALR5</name>
<evidence type="ECO:0000256" key="1">
    <source>
        <dbReference type="ARBA" id="ARBA00022468"/>
    </source>
</evidence>
<dbReference type="Pfam" id="PF00620">
    <property type="entry name" value="RhoGAP"/>
    <property type="match status" value="1"/>
</dbReference>
<keyword evidence="5" id="KW-1185">Reference proteome</keyword>
<feature type="compositionally biased region" description="Acidic residues" evidence="2">
    <location>
        <begin position="57"/>
        <end position="73"/>
    </location>
</feature>
<dbReference type="EMBL" id="GL832960">
    <property type="protein sequence ID" value="EGD81928.1"/>
    <property type="molecule type" value="Genomic_DNA"/>
</dbReference>
<dbReference type="SUPFAM" id="SSF48350">
    <property type="entry name" value="GTPase activation domain, GAP"/>
    <property type="match status" value="1"/>
</dbReference>
<dbReference type="Gene3D" id="1.10.555.10">
    <property type="entry name" value="Rho GTPase activation protein"/>
    <property type="match status" value="1"/>
</dbReference>
<evidence type="ECO:0000256" key="2">
    <source>
        <dbReference type="SAM" id="MobiDB-lite"/>
    </source>
</evidence>
<dbReference type="PANTHER" id="PTHR14963">
    <property type="entry name" value="RHO GTPASE ACTIVATING PROTEIN 18,19-RELATED"/>
    <property type="match status" value="1"/>
</dbReference>
<dbReference type="PROSITE" id="PS50238">
    <property type="entry name" value="RHOGAP"/>
    <property type="match status" value="1"/>
</dbReference>
<dbReference type="AlphaFoldDB" id="F2U2T4"/>
<dbReference type="RefSeq" id="XP_004996111.1">
    <property type="nucleotide sequence ID" value="XM_004996054.1"/>
</dbReference>
<gene>
    <name evidence="4" type="ORF">PTSG_02614</name>
</gene>
<dbReference type="KEGG" id="sre:PTSG_02614"/>
<accession>F2U2T4</accession>
<protein>
    <recommendedName>
        <fullName evidence="3">Rho-GAP domain-containing protein</fullName>
    </recommendedName>
</protein>
<evidence type="ECO:0000313" key="4">
    <source>
        <dbReference type="EMBL" id="EGD81928.1"/>
    </source>
</evidence>
<feature type="region of interest" description="Disordered" evidence="2">
    <location>
        <begin position="54"/>
        <end position="74"/>
    </location>
</feature>
<dbReference type="Proteomes" id="UP000007799">
    <property type="component" value="Unassembled WGS sequence"/>
</dbReference>
<dbReference type="InParanoid" id="F2U2T4"/>
<evidence type="ECO:0000259" key="3">
    <source>
        <dbReference type="PROSITE" id="PS50238"/>
    </source>
</evidence>
<dbReference type="eggNOG" id="KOG2200">
    <property type="taxonomic scope" value="Eukaryota"/>
</dbReference>
<feature type="region of interest" description="Disordered" evidence="2">
    <location>
        <begin position="1"/>
        <end position="28"/>
    </location>
</feature>
<dbReference type="GO" id="GO:0005096">
    <property type="term" value="F:GTPase activator activity"/>
    <property type="evidence" value="ECO:0007669"/>
    <property type="project" value="UniProtKB-KW"/>
</dbReference>
<evidence type="ECO:0000313" key="5">
    <source>
        <dbReference type="Proteomes" id="UP000007799"/>
    </source>
</evidence>
<organism evidence="5">
    <name type="scientific">Salpingoeca rosetta (strain ATCC 50818 / BSB-021)</name>
    <dbReference type="NCBI Taxonomy" id="946362"/>
    <lineage>
        <taxon>Eukaryota</taxon>
        <taxon>Choanoflagellata</taxon>
        <taxon>Craspedida</taxon>
        <taxon>Salpingoecidae</taxon>
        <taxon>Salpingoeca</taxon>
    </lineage>
</organism>
<dbReference type="SMART" id="SM00324">
    <property type="entry name" value="RhoGAP"/>
    <property type="match status" value="1"/>
</dbReference>
<dbReference type="STRING" id="946362.F2U2T4"/>
<feature type="domain" description="Rho-GAP" evidence="3">
    <location>
        <begin position="100"/>
        <end position="289"/>
    </location>
</feature>
<dbReference type="InterPro" id="IPR008936">
    <property type="entry name" value="Rho_GTPase_activation_prot"/>
</dbReference>
<sequence>MSDMKPSAMRSARSATVSSANPLRHRNPHITETIRERFNALDLEVLLHEFRAVADSQGDEEEEAPSEVAADPESEAKWLSETGFDSLAQKFESGKHITDADIEAQMAGFSAQQKRAVKARAQLLNETLSMRGIKKPSKPSAKDIFANPPQQEEMRQRLLSTKVDVPTMFYDLSEEDQKQTPEPLLTDAYIEAFSLTQRLKDQVYGLQLLVMLLPKVHRACLRRLLAFLVKVGENADENKMSTRNLAVVFAPTLFYVRGHKGKRMLKEVEIQVTTASTLKLMLENHRKLWEVPADILGQIRFVNESRMSGRKANKPKDLKRLLTERKSGLFSKAPNKPASDVMVRWVSNSTKVPPVEACVSVIGPTGELEPDLEVTRDTTCADILRMMESPPIYDLYECGGNINRRRINPLARILPILRVNPGLTLMILGSS</sequence>
<proteinExistence type="predicted"/>
<keyword evidence="1" id="KW-0343">GTPase activation</keyword>
<dbReference type="GeneID" id="16076699"/>